<dbReference type="AlphaFoldDB" id="A0A5J4QI34"/>
<reference evidence="1" key="1">
    <citation type="submission" date="2019-03" db="EMBL/GenBank/DDBJ databases">
        <title>Single cell metagenomics reveals metabolic interactions within the superorganism composed of flagellate Streblomastix strix and complex community of Bacteroidetes bacteria on its surface.</title>
        <authorList>
            <person name="Treitli S.C."/>
            <person name="Kolisko M."/>
            <person name="Husnik F."/>
            <person name="Keeling P."/>
            <person name="Hampl V."/>
        </authorList>
    </citation>
    <scope>NUCLEOTIDE SEQUENCE</scope>
    <source>
        <strain evidence="1">STM</strain>
    </source>
</reference>
<proteinExistence type="predicted"/>
<protein>
    <submittedName>
        <fullName evidence="1">Uncharacterized protein</fullName>
    </submittedName>
</protein>
<name>A0A5J4QI34_9ZZZZ</name>
<dbReference type="EMBL" id="SNRY01003269">
    <property type="protein sequence ID" value="KAA6321586.1"/>
    <property type="molecule type" value="Genomic_DNA"/>
</dbReference>
<sequence length="242" mass="28742">MELPEFSKDGGYLTVHKISDIKNELGSPQDDYNNYFTARMLLLLESKPIYNEELHTSCLNQVIRPYYVDFHDHAESFKPVFLANDIIRFWKTLCLNYEHKRRKKSSNPDKDEAYNKNVYHSKNLKLQFSRKLTCFSFILQLASRNGSIDEKQILEISKQIPLERIINLKLEFPKAISQINKISELYNWFLEKTQIPSEEMLQWLSDKKLRNEAFEKGREFGDDIFNLLEIVDNQKILRKLLI</sequence>
<gene>
    <name evidence="1" type="ORF">EZS27_028777</name>
</gene>
<organism evidence="1">
    <name type="scientific">termite gut metagenome</name>
    <dbReference type="NCBI Taxonomy" id="433724"/>
    <lineage>
        <taxon>unclassified sequences</taxon>
        <taxon>metagenomes</taxon>
        <taxon>organismal metagenomes</taxon>
    </lineage>
</organism>
<evidence type="ECO:0000313" key="1">
    <source>
        <dbReference type="EMBL" id="KAA6321586.1"/>
    </source>
</evidence>
<accession>A0A5J4QI34</accession>
<comment type="caution">
    <text evidence="1">The sequence shown here is derived from an EMBL/GenBank/DDBJ whole genome shotgun (WGS) entry which is preliminary data.</text>
</comment>